<dbReference type="AlphaFoldDB" id="A0A101M4R5"/>
<reference evidence="1" key="1">
    <citation type="journal article" date="2015" name="Genome Biol. Evol.">
        <title>Organellar Genomes of White Spruce (Picea glauca): Assembly and Annotation.</title>
        <authorList>
            <person name="Jackman S.D."/>
            <person name="Warren R.L."/>
            <person name="Gibb E.A."/>
            <person name="Vandervalk B.P."/>
            <person name="Mohamadi H."/>
            <person name="Chu J."/>
            <person name="Raymond A."/>
            <person name="Pleasance S."/>
            <person name="Coope R."/>
            <person name="Wildung M.R."/>
            <person name="Ritland C.E."/>
            <person name="Bousquet J."/>
            <person name="Jones S.J."/>
            <person name="Bohlmann J."/>
            <person name="Birol I."/>
        </authorList>
    </citation>
    <scope>NUCLEOTIDE SEQUENCE [LARGE SCALE GENOMIC DNA]</scope>
    <source>
        <tissue evidence="1">Flushing bud</tissue>
    </source>
</reference>
<protein>
    <submittedName>
        <fullName evidence="1">Uncharacterized protein</fullName>
    </submittedName>
</protein>
<comment type="caution">
    <text evidence="1">The sequence shown here is derived from an EMBL/GenBank/DDBJ whole genome shotgun (WGS) entry which is preliminary data.</text>
</comment>
<organism evidence="1">
    <name type="scientific">Picea glauca</name>
    <name type="common">White spruce</name>
    <name type="synonym">Pinus glauca</name>
    <dbReference type="NCBI Taxonomy" id="3330"/>
    <lineage>
        <taxon>Eukaryota</taxon>
        <taxon>Viridiplantae</taxon>
        <taxon>Streptophyta</taxon>
        <taxon>Embryophyta</taxon>
        <taxon>Tracheophyta</taxon>
        <taxon>Spermatophyta</taxon>
        <taxon>Pinopsida</taxon>
        <taxon>Pinidae</taxon>
        <taxon>Conifers I</taxon>
        <taxon>Pinales</taxon>
        <taxon>Pinaceae</taxon>
        <taxon>Picea</taxon>
    </lineage>
</organism>
<keyword evidence="1" id="KW-0496">Mitochondrion</keyword>
<dbReference type="EMBL" id="LKAM01000001">
    <property type="protein sequence ID" value="KUM50847.1"/>
    <property type="molecule type" value="Genomic_DNA"/>
</dbReference>
<evidence type="ECO:0000313" key="1">
    <source>
        <dbReference type="EMBL" id="KUM50847.1"/>
    </source>
</evidence>
<geneLocation type="mitochondrion" evidence="1"/>
<sequence length="73" mass="8686">MEMEACLRFLASQKRLPADRERKEKNHIISNSGSNMSCRVNSYNKRGFLRGIRPISFFHIPNRIREYNTKELE</sequence>
<proteinExistence type="predicted"/>
<accession>A0A101M4R5</accession>
<name>A0A101M4R5_PICGL</name>
<gene>
    <name evidence="1" type="ORF">ABT39_MTgene693</name>
</gene>